<dbReference type="InterPro" id="IPR003593">
    <property type="entry name" value="AAA+_ATPase"/>
</dbReference>
<keyword evidence="4 6" id="KW-0067">ATP-binding</keyword>
<evidence type="ECO:0000259" key="5">
    <source>
        <dbReference type="PROSITE" id="PS50893"/>
    </source>
</evidence>
<dbReference type="PANTHER" id="PTHR42734:SF5">
    <property type="entry name" value="IRON TRANSPORT SYSTEM ATP-BINDING PROTEIN HI_0361-RELATED"/>
    <property type="match status" value="1"/>
</dbReference>
<evidence type="ECO:0000256" key="4">
    <source>
        <dbReference type="ARBA" id="ARBA00022840"/>
    </source>
</evidence>
<protein>
    <submittedName>
        <fullName evidence="6">Metal ABC transporter ATP-binding protein</fullName>
    </submittedName>
</protein>
<reference evidence="6 7" key="1">
    <citation type="submission" date="2024-09" db="EMBL/GenBank/DDBJ databases">
        <authorList>
            <person name="Sun Q."/>
            <person name="Mori K."/>
        </authorList>
    </citation>
    <scope>NUCLEOTIDE SEQUENCE [LARGE SCALE GENOMIC DNA]</scope>
    <source>
        <strain evidence="6 7">NCAIM B.02604</strain>
    </source>
</reference>
<dbReference type="GO" id="GO:0005524">
    <property type="term" value="F:ATP binding"/>
    <property type="evidence" value="ECO:0007669"/>
    <property type="project" value="UniProtKB-KW"/>
</dbReference>
<name>A0ABV6PBT5_9MICC</name>
<dbReference type="EMBL" id="JBHLUB010000031">
    <property type="protein sequence ID" value="MFC0582563.1"/>
    <property type="molecule type" value="Genomic_DNA"/>
</dbReference>
<feature type="domain" description="ABC transporter" evidence="5">
    <location>
        <begin position="13"/>
        <end position="247"/>
    </location>
</feature>
<dbReference type="RefSeq" id="WP_377459818.1">
    <property type="nucleotide sequence ID" value="NZ_JBHLUB010000031.1"/>
</dbReference>
<dbReference type="Gene3D" id="3.40.50.300">
    <property type="entry name" value="P-loop containing nucleotide triphosphate hydrolases"/>
    <property type="match status" value="1"/>
</dbReference>
<proteinExistence type="inferred from homology"/>
<dbReference type="Pfam" id="PF00005">
    <property type="entry name" value="ABC_tran"/>
    <property type="match status" value="1"/>
</dbReference>
<dbReference type="InterPro" id="IPR027417">
    <property type="entry name" value="P-loop_NTPase"/>
</dbReference>
<evidence type="ECO:0000256" key="3">
    <source>
        <dbReference type="ARBA" id="ARBA00022741"/>
    </source>
</evidence>
<comment type="similarity">
    <text evidence="1">Belongs to the ABC transporter superfamily.</text>
</comment>
<dbReference type="SMART" id="SM00382">
    <property type="entry name" value="AAA"/>
    <property type="match status" value="1"/>
</dbReference>
<dbReference type="Proteomes" id="UP001589862">
    <property type="component" value="Unassembled WGS sequence"/>
</dbReference>
<gene>
    <name evidence="6" type="ORF">ACFFFR_09260</name>
</gene>
<keyword evidence="2" id="KW-0813">Transport</keyword>
<comment type="caution">
    <text evidence="6">The sequence shown here is derived from an EMBL/GenBank/DDBJ whole genome shotgun (WGS) entry which is preliminary data.</text>
</comment>
<evidence type="ECO:0000256" key="2">
    <source>
        <dbReference type="ARBA" id="ARBA00022448"/>
    </source>
</evidence>
<keyword evidence="7" id="KW-1185">Reference proteome</keyword>
<dbReference type="InterPro" id="IPR003439">
    <property type="entry name" value="ABC_transporter-like_ATP-bd"/>
</dbReference>
<dbReference type="PROSITE" id="PS50893">
    <property type="entry name" value="ABC_TRANSPORTER_2"/>
    <property type="match status" value="1"/>
</dbReference>
<dbReference type="InterPro" id="IPR050153">
    <property type="entry name" value="Metal_Ion_Import_ABC"/>
</dbReference>
<evidence type="ECO:0000256" key="1">
    <source>
        <dbReference type="ARBA" id="ARBA00005417"/>
    </source>
</evidence>
<keyword evidence="3" id="KW-0547">Nucleotide-binding</keyword>
<organism evidence="6 7">
    <name type="scientific">Micrococcoides hystricis</name>
    <dbReference type="NCBI Taxonomy" id="1572761"/>
    <lineage>
        <taxon>Bacteria</taxon>
        <taxon>Bacillati</taxon>
        <taxon>Actinomycetota</taxon>
        <taxon>Actinomycetes</taxon>
        <taxon>Micrococcales</taxon>
        <taxon>Micrococcaceae</taxon>
        <taxon>Micrococcoides</taxon>
    </lineage>
</organism>
<sequence>MTTTHQTETGPALELRGAGIGFNGRTLWQDVNLRIQPGEFLAVLGPNGSGKSTLLKVLLGLYELDEGEAFLAGRPAEKARADVGYIPQRHTMDPNTPLRARDLVALGLDGHRYGFRFGKNKALQAKVDHLLEAVGATGYADMPVGVLSGGEQQRLRAAQAIADQPAVLLCDEPLHSLDLYHQEAVTALLNQQRAENGTAIVFVTHEINPVLDYVDRVLYFAQGQYRLGTPDEIMTSETLTELYGAPVEVLRHNGRVLVYASHAEGHFCCDDESVGALPGTSTGAIPTLEATGAERQGR</sequence>
<dbReference type="CDD" id="cd03235">
    <property type="entry name" value="ABC_Metallic_Cations"/>
    <property type="match status" value="1"/>
</dbReference>
<dbReference type="SUPFAM" id="SSF52540">
    <property type="entry name" value="P-loop containing nucleoside triphosphate hydrolases"/>
    <property type="match status" value="1"/>
</dbReference>
<evidence type="ECO:0000313" key="7">
    <source>
        <dbReference type="Proteomes" id="UP001589862"/>
    </source>
</evidence>
<dbReference type="PANTHER" id="PTHR42734">
    <property type="entry name" value="METAL TRANSPORT SYSTEM ATP-BINDING PROTEIN TM_0124-RELATED"/>
    <property type="match status" value="1"/>
</dbReference>
<evidence type="ECO:0000313" key="6">
    <source>
        <dbReference type="EMBL" id="MFC0582563.1"/>
    </source>
</evidence>
<accession>A0ABV6PBT5</accession>